<keyword evidence="3" id="KW-1185">Reference proteome</keyword>
<sequence>MALRAFFGRAQDEAERPLFGPIRPDRTLTIIGDVHGSFEALDRLLPKLPQEGEIVFVGDLIDRGERSAEVLDLVAGHDGVTVLKGNHEQLLLDFLADPARHGRRWLRYGGLQTCASYGLSDLSLSANSDQLERARDALAQRMGAPLLRWLSGLPSSLTSGNVTVLHAGADPRRAIEEQDESVLLWGHPEFHREARTDGMWVVHGHTIVNAPSIADGRIAVDTGAYATGRLTALVLSRDVTAFISS</sequence>
<dbReference type="InterPro" id="IPR004843">
    <property type="entry name" value="Calcineurin-like_PHP"/>
</dbReference>
<organism evidence="2 3">
    <name type="scientific">Roseivivax jejudonensis</name>
    <dbReference type="NCBI Taxonomy" id="1529041"/>
    <lineage>
        <taxon>Bacteria</taxon>
        <taxon>Pseudomonadati</taxon>
        <taxon>Pseudomonadota</taxon>
        <taxon>Alphaproteobacteria</taxon>
        <taxon>Rhodobacterales</taxon>
        <taxon>Roseobacteraceae</taxon>
        <taxon>Roseivivax</taxon>
    </lineage>
</organism>
<dbReference type="AlphaFoldDB" id="A0A1X7AAA7"/>
<evidence type="ECO:0000259" key="1">
    <source>
        <dbReference type="Pfam" id="PF00149"/>
    </source>
</evidence>
<accession>A0A1X7AAA7</accession>
<dbReference type="Pfam" id="PF00149">
    <property type="entry name" value="Metallophos"/>
    <property type="match status" value="1"/>
</dbReference>
<gene>
    <name evidence="2" type="primary">prpE_2</name>
    <name evidence="2" type="ORF">ROJ8625_04026</name>
</gene>
<dbReference type="RefSeq" id="WP_085793679.1">
    <property type="nucleotide sequence ID" value="NZ_FWFK01000010.1"/>
</dbReference>
<feature type="domain" description="Calcineurin-like phosphoesterase" evidence="1">
    <location>
        <begin position="28"/>
        <end position="206"/>
    </location>
</feature>
<dbReference type="OrthoDB" id="9807890at2"/>
<reference evidence="2 3" key="1">
    <citation type="submission" date="2017-03" db="EMBL/GenBank/DDBJ databases">
        <authorList>
            <person name="Afonso C.L."/>
            <person name="Miller P.J."/>
            <person name="Scott M.A."/>
            <person name="Spackman E."/>
            <person name="Goraichik I."/>
            <person name="Dimitrov K.M."/>
            <person name="Suarez D.L."/>
            <person name="Swayne D.E."/>
        </authorList>
    </citation>
    <scope>NUCLEOTIDE SEQUENCE [LARGE SCALE GENOMIC DNA]</scope>
    <source>
        <strain evidence="2 3">CECT 8625</strain>
    </source>
</reference>
<proteinExistence type="predicted"/>
<dbReference type="InterPro" id="IPR029052">
    <property type="entry name" value="Metallo-depent_PP-like"/>
</dbReference>
<dbReference type="SUPFAM" id="SSF56300">
    <property type="entry name" value="Metallo-dependent phosphatases"/>
    <property type="match status" value="1"/>
</dbReference>
<protein>
    <submittedName>
        <fullName evidence="2">Bis(5'-nucleosyl)-tetraphosphatase PrpE [asymmetrical]</fullName>
        <ecNumber evidence="2">3.6.1.17</ecNumber>
    </submittedName>
</protein>
<name>A0A1X7AAA7_9RHOB</name>
<evidence type="ECO:0000313" key="3">
    <source>
        <dbReference type="Proteomes" id="UP000193570"/>
    </source>
</evidence>
<dbReference type="Proteomes" id="UP000193570">
    <property type="component" value="Unassembled WGS sequence"/>
</dbReference>
<dbReference type="PANTHER" id="PTHR42850:SF4">
    <property type="entry name" value="ZINC-DEPENDENT ENDOPOLYPHOSPHATASE"/>
    <property type="match status" value="1"/>
</dbReference>
<dbReference type="EC" id="3.6.1.17" evidence="2"/>
<dbReference type="InterPro" id="IPR050126">
    <property type="entry name" value="Ap4A_hydrolase"/>
</dbReference>
<dbReference type="GO" id="GO:0110154">
    <property type="term" value="P:RNA decapping"/>
    <property type="evidence" value="ECO:0007669"/>
    <property type="project" value="TreeGrafter"/>
</dbReference>
<dbReference type="GO" id="GO:0005737">
    <property type="term" value="C:cytoplasm"/>
    <property type="evidence" value="ECO:0007669"/>
    <property type="project" value="TreeGrafter"/>
</dbReference>
<dbReference type="PANTHER" id="PTHR42850">
    <property type="entry name" value="METALLOPHOSPHOESTERASE"/>
    <property type="match status" value="1"/>
</dbReference>
<dbReference type="GO" id="GO:0016791">
    <property type="term" value="F:phosphatase activity"/>
    <property type="evidence" value="ECO:0007669"/>
    <property type="project" value="TreeGrafter"/>
</dbReference>
<dbReference type="EMBL" id="FWFK01000010">
    <property type="protein sequence ID" value="SLN74219.1"/>
    <property type="molecule type" value="Genomic_DNA"/>
</dbReference>
<dbReference type="Gene3D" id="3.60.21.10">
    <property type="match status" value="1"/>
</dbReference>
<evidence type="ECO:0000313" key="2">
    <source>
        <dbReference type="EMBL" id="SLN74219.1"/>
    </source>
</evidence>
<dbReference type="GO" id="GO:0008803">
    <property type="term" value="F:bis(5'-nucleosyl)-tetraphosphatase (symmetrical) activity"/>
    <property type="evidence" value="ECO:0007669"/>
    <property type="project" value="TreeGrafter"/>
</dbReference>
<dbReference type="GO" id="GO:0004081">
    <property type="term" value="F:bis(5'-nucleosyl)-tetraphosphatase (asymmetrical) activity"/>
    <property type="evidence" value="ECO:0007669"/>
    <property type="project" value="UniProtKB-EC"/>
</dbReference>
<keyword evidence="2" id="KW-0378">Hydrolase</keyword>